<sequence length="233" mass="26021">MALKKAVKNSDGKDAETAILQWFECEGEPATVQSLTDALGSKFGKLLVQSVLEQCVSAKKLQAKDIKKARLYFLNLAEAVEKHGGVCPVDPARIELMQQIQQQTKLISDLSKELNTLLQKPSSLQRASNIALLSTECAALKQRVENVKREINQGHDVKKVEDFSLLIRRYNRARELWRERKHMAEHVIDAILGDSCDSKDLAEHFGLISDQEANVSLNETAITFPRVEGLANV</sequence>
<dbReference type="InterPro" id="IPR036388">
    <property type="entry name" value="WH-like_DNA-bd_sf"/>
</dbReference>
<comment type="caution">
    <text evidence="8">The sequence shown here is derived from an EMBL/GenBank/DDBJ whole genome shotgun (WGS) entry which is preliminary data.</text>
</comment>
<organism evidence="8 9">
    <name type="scientific">Trypanosoma cruzi</name>
    <dbReference type="NCBI Taxonomy" id="5693"/>
    <lineage>
        <taxon>Eukaryota</taxon>
        <taxon>Discoba</taxon>
        <taxon>Euglenozoa</taxon>
        <taxon>Kinetoplastea</taxon>
        <taxon>Metakinetoplastina</taxon>
        <taxon>Trypanosomatida</taxon>
        <taxon>Trypanosomatidae</taxon>
        <taxon>Trypanosoma</taxon>
        <taxon>Schizotrypanum</taxon>
    </lineage>
</organism>
<dbReference type="Gene3D" id="1.10.10.10">
    <property type="entry name" value="Winged helix-like DNA-binding domain superfamily/Winged helix DNA-binding domain"/>
    <property type="match status" value="1"/>
</dbReference>
<dbReference type="InterPro" id="IPR010776">
    <property type="entry name" value="Hop2_WH_dom"/>
</dbReference>
<dbReference type="GO" id="GO:0000794">
    <property type="term" value="C:condensed nuclear chromosome"/>
    <property type="evidence" value="ECO:0007669"/>
    <property type="project" value="TreeGrafter"/>
</dbReference>
<evidence type="ECO:0000259" key="7">
    <source>
        <dbReference type="Pfam" id="PF07106"/>
    </source>
</evidence>
<dbReference type="VEuPathDB" id="TriTrypDB:TcCLB.507801.110"/>
<evidence type="ECO:0000256" key="1">
    <source>
        <dbReference type="ARBA" id="ARBA00004123"/>
    </source>
</evidence>
<dbReference type="VEuPathDB" id="TriTrypDB:TcCLB.511627.130"/>
<dbReference type="VEuPathDB" id="TriTrypDB:TcG_07975"/>
<keyword evidence="4" id="KW-0539">Nucleus</keyword>
<accession>A0A2V2UMC0</accession>
<dbReference type="GO" id="GO:0007129">
    <property type="term" value="P:homologous chromosome pairing at meiosis"/>
    <property type="evidence" value="ECO:0007669"/>
    <property type="project" value="TreeGrafter"/>
</dbReference>
<evidence type="ECO:0000256" key="2">
    <source>
        <dbReference type="ARBA" id="ARBA00007922"/>
    </source>
</evidence>
<dbReference type="VEuPathDB" id="TriTrypDB:C3747_385g10"/>
<evidence type="ECO:0000256" key="6">
    <source>
        <dbReference type="SAM" id="Coils"/>
    </source>
</evidence>
<gene>
    <name evidence="8" type="ORF">C4B63_175g11</name>
</gene>
<dbReference type="AlphaFoldDB" id="A0A2V2UMC0"/>
<keyword evidence="3" id="KW-0233">DNA recombination</keyword>
<dbReference type="Pfam" id="PF07106">
    <property type="entry name" value="WHD_TBPIP"/>
    <property type="match status" value="1"/>
</dbReference>
<dbReference type="VEuPathDB" id="TriTrypDB:TcBrA4_0100180"/>
<dbReference type="VEuPathDB" id="TriTrypDB:C4B63_175g11"/>
<dbReference type="VEuPathDB" id="TriTrypDB:ECC02_009223"/>
<evidence type="ECO:0000256" key="5">
    <source>
        <dbReference type="ARBA" id="ARBA00023254"/>
    </source>
</evidence>
<evidence type="ECO:0000313" key="8">
    <source>
        <dbReference type="EMBL" id="PWU85194.1"/>
    </source>
</evidence>
<evidence type="ECO:0000256" key="4">
    <source>
        <dbReference type="ARBA" id="ARBA00023242"/>
    </source>
</evidence>
<dbReference type="GO" id="GO:0120231">
    <property type="term" value="C:DNA recombinase auxiliary factor complex"/>
    <property type="evidence" value="ECO:0007669"/>
    <property type="project" value="TreeGrafter"/>
</dbReference>
<dbReference type="PANTHER" id="PTHR15938:SF0">
    <property type="entry name" value="HOMOLOGOUS-PAIRING PROTEIN 2 HOMOLOG"/>
    <property type="match status" value="1"/>
</dbReference>
<dbReference type="VEuPathDB" id="TriTrypDB:TcYC6_0075760"/>
<dbReference type="VEuPathDB" id="TriTrypDB:Tc_MARK_9728"/>
<dbReference type="OrthoDB" id="272266at2759"/>
<evidence type="ECO:0000313" key="9">
    <source>
        <dbReference type="Proteomes" id="UP000246121"/>
    </source>
</evidence>
<dbReference type="PANTHER" id="PTHR15938">
    <property type="entry name" value="TBP-1 INTERACTING PROTEIN"/>
    <property type="match status" value="1"/>
</dbReference>
<feature type="domain" description="Homologous-pairing protein 2 winged helix" evidence="7">
    <location>
        <begin position="14"/>
        <end position="75"/>
    </location>
</feature>
<comment type="subcellular location">
    <subcellularLocation>
        <location evidence="1">Nucleus</location>
    </subcellularLocation>
</comment>
<dbReference type="GO" id="GO:0120230">
    <property type="term" value="F:recombinase activator activity"/>
    <property type="evidence" value="ECO:0007669"/>
    <property type="project" value="TreeGrafter"/>
</dbReference>
<reference evidence="8 9" key="1">
    <citation type="journal article" date="2018" name="Microb. Genom.">
        <title>Expanding an expanded genome: long-read sequencing of Trypanosoma cruzi.</title>
        <authorList>
            <person name="Berna L."/>
            <person name="Rodriguez M."/>
            <person name="Chiribao M.L."/>
            <person name="Parodi-Talice A."/>
            <person name="Pita S."/>
            <person name="Rijo G."/>
            <person name="Alvarez-Valin F."/>
            <person name="Robello C."/>
        </authorList>
    </citation>
    <scope>NUCLEOTIDE SEQUENCE [LARGE SCALE GENOMIC DNA]</scope>
    <source>
        <strain evidence="8 9">Dm28c</strain>
    </source>
</reference>
<dbReference type="GO" id="GO:0000709">
    <property type="term" value="P:meiotic joint molecule formation"/>
    <property type="evidence" value="ECO:0007669"/>
    <property type="project" value="TreeGrafter"/>
</dbReference>
<feature type="coiled-coil region" evidence="6">
    <location>
        <begin position="93"/>
        <end position="150"/>
    </location>
</feature>
<comment type="similarity">
    <text evidence="2">Belongs to the HOP2 family.</text>
</comment>
<protein>
    <recommendedName>
        <fullName evidence="7">Homologous-pairing protein 2 winged helix domain-containing protein</fullName>
    </recommendedName>
</protein>
<dbReference type="VEuPathDB" id="TriTrypDB:TcCL_NonESM08045"/>
<dbReference type="Proteomes" id="UP000246121">
    <property type="component" value="Unassembled WGS sequence"/>
</dbReference>
<dbReference type="VEuPathDB" id="TriTrypDB:BCY84_02990"/>
<evidence type="ECO:0000256" key="3">
    <source>
        <dbReference type="ARBA" id="ARBA00023172"/>
    </source>
</evidence>
<proteinExistence type="inferred from homology"/>
<dbReference type="EMBL" id="PRFA01000175">
    <property type="protein sequence ID" value="PWU85194.1"/>
    <property type="molecule type" value="Genomic_DNA"/>
</dbReference>
<name>A0A2V2UMC0_TRYCR</name>
<dbReference type="GO" id="GO:0010774">
    <property type="term" value="P:meiotic strand invasion involved in reciprocal meiotic recombination"/>
    <property type="evidence" value="ECO:0007669"/>
    <property type="project" value="TreeGrafter"/>
</dbReference>
<keyword evidence="6" id="KW-0175">Coiled coil</keyword>
<dbReference type="GO" id="GO:0003690">
    <property type="term" value="F:double-stranded DNA binding"/>
    <property type="evidence" value="ECO:0007669"/>
    <property type="project" value="TreeGrafter"/>
</dbReference>
<dbReference type="VEuPathDB" id="TriTrypDB:TCDM_14307"/>
<dbReference type="VEuPathDB" id="TriTrypDB:TCSYLVIO_003499"/>
<keyword evidence="5" id="KW-0469">Meiosis</keyword>